<evidence type="ECO:0000256" key="11">
    <source>
        <dbReference type="ARBA" id="ARBA00022701"/>
    </source>
</evidence>
<keyword evidence="7" id="KW-0963">Cytoplasm</keyword>
<dbReference type="InterPro" id="IPR018247">
    <property type="entry name" value="EF_Hand_1_Ca_BS"/>
</dbReference>
<keyword evidence="30" id="KW-1185">Reference proteome</keyword>
<feature type="coiled-coil region" evidence="23">
    <location>
        <begin position="1718"/>
        <end position="1762"/>
    </location>
</feature>
<feature type="domain" description="Calponin-homology (CH)" evidence="26">
    <location>
        <begin position="122"/>
        <end position="226"/>
    </location>
</feature>
<keyword evidence="8" id="KW-0597">Phosphoprotein</keyword>
<dbReference type="FunFam" id="1.20.58.60:FF:000116">
    <property type="entry name" value="Microtubule-actin cross-linking factor 1"/>
    <property type="match status" value="1"/>
</dbReference>
<evidence type="ECO:0000256" key="18">
    <source>
        <dbReference type="ARBA" id="ARBA00023203"/>
    </source>
</evidence>
<dbReference type="PROSITE" id="PS51460">
    <property type="entry name" value="GAR"/>
    <property type="match status" value="1"/>
</dbReference>
<evidence type="ECO:0000259" key="25">
    <source>
        <dbReference type="PROSITE" id="PS50002"/>
    </source>
</evidence>
<feature type="compositionally biased region" description="Polar residues" evidence="24">
    <location>
        <begin position="5243"/>
        <end position="5252"/>
    </location>
</feature>
<dbReference type="FunFam" id="1.20.58.60:FF:000001">
    <property type="entry name" value="Microtubule-actin cross-linking factor 1"/>
    <property type="match status" value="3"/>
</dbReference>
<dbReference type="FunFam" id="1.20.58.60:FF:000088">
    <property type="entry name" value="microtubule-actin cross-linking factor 1 isoform X2"/>
    <property type="match status" value="1"/>
</dbReference>
<dbReference type="GO" id="GO:0032886">
    <property type="term" value="P:regulation of microtubule-based process"/>
    <property type="evidence" value="ECO:0000318"/>
    <property type="project" value="GO_Central"/>
</dbReference>
<dbReference type="GO" id="GO:0008017">
    <property type="term" value="F:microtubule binding"/>
    <property type="evidence" value="ECO:0007669"/>
    <property type="project" value="InterPro"/>
</dbReference>
<dbReference type="FunFam" id="1.10.238.10:FF:000013">
    <property type="entry name" value="Microtubule-actin cross-linking factor 1"/>
    <property type="match status" value="1"/>
</dbReference>
<dbReference type="InterPro" id="IPR002017">
    <property type="entry name" value="Spectrin_repeat"/>
</dbReference>
<feature type="domain" description="GAR" evidence="28">
    <location>
        <begin position="5084"/>
        <end position="5156"/>
    </location>
</feature>
<evidence type="ECO:0000313" key="29">
    <source>
        <dbReference type="Ensembl" id="ENSMODP00000029473.3"/>
    </source>
</evidence>
<dbReference type="GO" id="GO:0005794">
    <property type="term" value="C:Golgi apparatus"/>
    <property type="evidence" value="ECO:0007669"/>
    <property type="project" value="UniProtKB-SubCell"/>
</dbReference>
<evidence type="ECO:0000259" key="27">
    <source>
        <dbReference type="PROSITE" id="PS50222"/>
    </source>
</evidence>
<dbReference type="GO" id="GO:0015629">
    <property type="term" value="C:actin cytoskeleton"/>
    <property type="evidence" value="ECO:0000318"/>
    <property type="project" value="GO_Central"/>
</dbReference>
<dbReference type="PANTHER" id="PTHR23169">
    <property type="entry name" value="ENVOPLAKIN"/>
    <property type="match status" value="1"/>
</dbReference>
<dbReference type="InterPro" id="IPR002048">
    <property type="entry name" value="EF_hand_dom"/>
</dbReference>
<dbReference type="GO" id="GO:0016020">
    <property type="term" value="C:membrane"/>
    <property type="evidence" value="ECO:0000318"/>
    <property type="project" value="GO_Central"/>
</dbReference>
<dbReference type="eggNOG" id="KOG0516">
    <property type="taxonomic scope" value="Eukaryota"/>
</dbReference>
<dbReference type="FunFam" id="1.20.58.60:FF:000134">
    <property type="entry name" value="microtubule-actin cross-linking factor 1 isoform X4"/>
    <property type="match status" value="1"/>
</dbReference>
<reference evidence="29 30" key="1">
    <citation type="journal article" date="2007" name="Nature">
        <title>Genome of the marsupial Monodelphis domestica reveals innovation in non-coding sequences.</title>
        <authorList>
            <person name="Mikkelsen T.S."/>
            <person name="Wakefield M.J."/>
            <person name="Aken B."/>
            <person name="Amemiya C.T."/>
            <person name="Chang J.L."/>
            <person name="Duke S."/>
            <person name="Garber M."/>
            <person name="Gentles A.J."/>
            <person name="Goodstadt L."/>
            <person name="Heger A."/>
            <person name="Jurka J."/>
            <person name="Kamal M."/>
            <person name="Mauceli E."/>
            <person name="Searle S.M."/>
            <person name="Sharpe T."/>
            <person name="Baker M.L."/>
            <person name="Batzer M.A."/>
            <person name="Benos P.V."/>
            <person name="Belov K."/>
            <person name="Clamp M."/>
            <person name="Cook A."/>
            <person name="Cuff J."/>
            <person name="Das R."/>
            <person name="Davidow L."/>
            <person name="Deakin J.E."/>
            <person name="Fazzari M.J."/>
            <person name="Glass J.L."/>
            <person name="Grabherr M."/>
            <person name="Greally J.M."/>
            <person name="Gu W."/>
            <person name="Hore T.A."/>
            <person name="Huttley G.A."/>
            <person name="Kleber M."/>
            <person name="Jirtle R.L."/>
            <person name="Koina E."/>
            <person name="Lee J.T."/>
            <person name="Mahony S."/>
            <person name="Marra M.A."/>
            <person name="Miller R.D."/>
            <person name="Nicholls R.D."/>
            <person name="Oda M."/>
            <person name="Papenfuss A.T."/>
            <person name="Parra Z.E."/>
            <person name="Pollock D.D."/>
            <person name="Ray D.A."/>
            <person name="Schein J.E."/>
            <person name="Speed T.P."/>
            <person name="Thompson K."/>
            <person name="VandeBerg J.L."/>
            <person name="Wade C.M."/>
            <person name="Walker J.A."/>
            <person name="Waters P.D."/>
            <person name="Webber C."/>
            <person name="Weidman J.R."/>
            <person name="Xie X."/>
            <person name="Zody M.C."/>
            <person name="Baldwin J."/>
            <person name="Abdouelleil A."/>
            <person name="Abdulkadir J."/>
            <person name="Abebe A."/>
            <person name="Abera B."/>
            <person name="Abreu J."/>
            <person name="Acer S.C."/>
            <person name="Aftuck L."/>
            <person name="Alexander A."/>
            <person name="An P."/>
            <person name="Anderson E."/>
            <person name="Anderson S."/>
            <person name="Arachi H."/>
            <person name="Azer M."/>
            <person name="Bachantsang P."/>
            <person name="Barry A."/>
            <person name="Bayul T."/>
            <person name="Berlin A."/>
            <person name="Bessette D."/>
            <person name="Bloom T."/>
            <person name="Bloom T."/>
            <person name="Boguslavskiy L."/>
            <person name="Bonnet C."/>
            <person name="Boukhgalter B."/>
            <person name="Bourzgui I."/>
            <person name="Brown A."/>
            <person name="Cahill P."/>
            <person name="Channer S."/>
            <person name="Cheshatsang Y."/>
            <person name="Chuda L."/>
            <person name="Citroen M."/>
            <person name="Collymore A."/>
            <person name="Cooke P."/>
            <person name="Costello M."/>
            <person name="D'Aco K."/>
            <person name="Daza R."/>
            <person name="De Haan G."/>
            <person name="DeGray S."/>
            <person name="DeMaso C."/>
            <person name="Dhargay N."/>
            <person name="Dooley K."/>
            <person name="Dooley E."/>
            <person name="Doricent M."/>
            <person name="Dorje P."/>
            <person name="Dorjee K."/>
            <person name="Dupes A."/>
            <person name="Elong R."/>
            <person name="Falk J."/>
            <person name="Farina A."/>
            <person name="Faro S."/>
            <person name="Ferguson D."/>
            <person name="Fisher S."/>
            <person name="Foley C.D."/>
            <person name="Franke A."/>
            <person name="Friedrich D."/>
            <person name="Gadbois L."/>
            <person name="Gearin G."/>
            <person name="Gearin C.R."/>
            <person name="Giannoukos G."/>
            <person name="Goode T."/>
            <person name="Graham J."/>
            <person name="Grandbois E."/>
            <person name="Grewal S."/>
            <person name="Gyaltsen K."/>
            <person name="Hafez N."/>
            <person name="Hagos B."/>
            <person name="Hall J."/>
            <person name="Henson C."/>
            <person name="Hollinger A."/>
            <person name="Honan T."/>
            <person name="Huard M.D."/>
            <person name="Hughes L."/>
            <person name="Hurhula B."/>
            <person name="Husby M.E."/>
            <person name="Kamat A."/>
            <person name="Kanga B."/>
            <person name="Kashin S."/>
            <person name="Khazanovich D."/>
            <person name="Kisner P."/>
            <person name="Lance K."/>
            <person name="Lara M."/>
            <person name="Lee W."/>
            <person name="Lennon N."/>
            <person name="Letendre F."/>
            <person name="LeVine R."/>
            <person name="Lipovsky A."/>
            <person name="Liu X."/>
            <person name="Liu J."/>
            <person name="Liu S."/>
            <person name="Lokyitsang T."/>
            <person name="Lokyitsang Y."/>
            <person name="Lubonja R."/>
            <person name="Lui A."/>
            <person name="MacDonald P."/>
            <person name="Magnisalis V."/>
            <person name="Maru K."/>
            <person name="Matthews C."/>
            <person name="McCusker W."/>
            <person name="McDonough S."/>
            <person name="Mehta T."/>
            <person name="Meldrim J."/>
            <person name="Meneus L."/>
            <person name="Mihai O."/>
            <person name="Mihalev A."/>
            <person name="Mihova T."/>
            <person name="Mittelman R."/>
            <person name="Mlenga V."/>
            <person name="Montmayeur A."/>
            <person name="Mulrain L."/>
            <person name="Navidi A."/>
            <person name="Naylor J."/>
            <person name="Negash T."/>
            <person name="Nguyen T."/>
            <person name="Nguyen N."/>
            <person name="Nicol R."/>
            <person name="Norbu C."/>
            <person name="Norbu N."/>
            <person name="Novod N."/>
            <person name="O'Neill B."/>
            <person name="Osman S."/>
            <person name="Markiewicz E."/>
            <person name="Oyono O.L."/>
            <person name="Patti C."/>
            <person name="Phunkhang P."/>
            <person name="Pierre F."/>
            <person name="Priest M."/>
            <person name="Raghuraman S."/>
            <person name="Rege F."/>
            <person name="Reyes R."/>
            <person name="Rise C."/>
            <person name="Rogov P."/>
            <person name="Ross K."/>
            <person name="Ryan E."/>
            <person name="Settipalli S."/>
            <person name="Shea T."/>
            <person name="Sherpa N."/>
            <person name="Shi L."/>
            <person name="Shih D."/>
            <person name="Sparrow T."/>
            <person name="Spaulding J."/>
            <person name="Stalker J."/>
            <person name="Stange-Thomann N."/>
            <person name="Stavropoulos S."/>
            <person name="Stone C."/>
            <person name="Strader C."/>
            <person name="Tesfaye S."/>
            <person name="Thomson T."/>
            <person name="Thoulutsang Y."/>
            <person name="Thoulutsang D."/>
            <person name="Topham K."/>
            <person name="Topping I."/>
            <person name="Tsamla T."/>
            <person name="Vassiliev H."/>
            <person name="Vo A."/>
            <person name="Wangchuk T."/>
            <person name="Wangdi T."/>
            <person name="Weiand M."/>
            <person name="Wilkinson J."/>
            <person name="Wilson A."/>
            <person name="Yadav S."/>
            <person name="Young G."/>
            <person name="Yu Q."/>
            <person name="Zembek L."/>
            <person name="Zhong D."/>
            <person name="Zimmer A."/>
            <person name="Zwirko Z."/>
            <person name="Jaffe D.B."/>
            <person name="Alvarez P."/>
            <person name="Brockman W."/>
            <person name="Butler J."/>
            <person name="Chin C."/>
            <person name="Gnerre S."/>
            <person name="MacCallum I."/>
            <person name="Graves J.A."/>
            <person name="Ponting C.P."/>
            <person name="Breen M."/>
            <person name="Samollow P.B."/>
            <person name="Lander E.S."/>
            <person name="Lindblad-Toh K."/>
        </authorList>
    </citation>
    <scope>NUCLEOTIDE SEQUENCE [LARGE SCALE GENOMIC DNA]</scope>
</reference>
<feature type="coiled-coil region" evidence="23">
    <location>
        <begin position="2854"/>
        <end position="2895"/>
    </location>
</feature>
<dbReference type="OMA" id="SDFINME"/>
<dbReference type="FunFam" id="1.20.58.60:FF:000008">
    <property type="entry name" value="microtubule-actin cross-linking factor 1"/>
    <property type="match status" value="2"/>
</dbReference>
<dbReference type="FunFam" id="1.20.58.60:FF:000027">
    <property type="entry name" value="Microtubule-actin cross-linking factor 1"/>
    <property type="match status" value="1"/>
</dbReference>
<keyword evidence="13" id="KW-0677">Repeat</keyword>
<dbReference type="InParanoid" id="F6QJW9"/>
<dbReference type="InterPro" id="IPR003108">
    <property type="entry name" value="GAR_dom"/>
</dbReference>
<dbReference type="InterPro" id="IPR041615">
    <property type="entry name" value="Desmoplakin_SH3"/>
</dbReference>
<feature type="coiled-coil region" evidence="23">
    <location>
        <begin position="3780"/>
        <end position="3842"/>
    </location>
</feature>
<dbReference type="PROSITE" id="PS00018">
    <property type="entry name" value="EF_HAND_1"/>
    <property type="match status" value="2"/>
</dbReference>
<dbReference type="FunFam" id="1.10.418.10:FF:000002">
    <property type="entry name" value="Microtubule-actin cross-linking factor 1"/>
    <property type="match status" value="1"/>
</dbReference>
<dbReference type="PROSITE" id="PS50222">
    <property type="entry name" value="EF_HAND_2"/>
    <property type="match status" value="2"/>
</dbReference>
<evidence type="ECO:0000259" key="26">
    <source>
        <dbReference type="PROSITE" id="PS50021"/>
    </source>
</evidence>
<dbReference type="STRING" id="13616.ENSMODP00000029473"/>
<dbReference type="FunFam" id="1.20.58.60:FF:000009">
    <property type="entry name" value="dystonin isoform X1"/>
    <property type="match status" value="1"/>
</dbReference>
<keyword evidence="11" id="KW-0493">Microtubule</keyword>
<dbReference type="CDD" id="cd00176">
    <property type="entry name" value="SPEC"/>
    <property type="match status" value="18"/>
</dbReference>
<dbReference type="FunFam" id="1.20.58.60:FF:000014">
    <property type="entry name" value="microtubule-actin cross-linking factor 1"/>
    <property type="match status" value="1"/>
</dbReference>
<dbReference type="Pfam" id="PF21020">
    <property type="entry name" value="Spectrin_4"/>
    <property type="match status" value="1"/>
</dbReference>
<dbReference type="PROSITE" id="PS50021">
    <property type="entry name" value="CH"/>
    <property type="match status" value="2"/>
</dbReference>
<keyword evidence="19" id="KW-0206">Cytoskeleton</keyword>
<dbReference type="Pfam" id="PF17902">
    <property type="entry name" value="SH3_10"/>
    <property type="match status" value="1"/>
</dbReference>
<keyword evidence="17" id="KW-0472">Membrane</keyword>
<keyword evidence="20" id="KW-0966">Cell projection</keyword>
<dbReference type="SUPFAM" id="SSF47473">
    <property type="entry name" value="EF-hand"/>
    <property type="match status" value="1"/>
</dbReference>
<evidence type="ECO:0000256" key="15">
    <source>
        <dbReference type="ARBA" id="ARBA00022990"/>
    </source>
</evidence>
<keyword evidence="5 22" id="KW-0728">SH3 domain</keyword>
<dbReference type="SMART" id="SM00054">
    <property type="entry name" value="EFh"/>
    <property type="match status" value="2"/>
</dbReference>
<dbReference type="FunFam" id="1.20.58.60:FF:000048">
    <property type="entry name" value="microtubule-actin cross-linking factor 1 isoform X3"/>
    <property type="match status" value="1"/>
</dbReference>
<keyword evidence="9" id="KW-0433">Leucine-rich repeat</keyword>
<dbReference type="GO" id="GO:0042060">
    <property type="term" value="P:wound healing"/>
    <property type="evidence" value="ECO:0000318"/>
    <property type="project" value="GO_Central"/>
</dbReference>
<dbReference type="Gene3D" id="1.20.58.1060">
    <property type="match status" value="1"/>
</dbReference>
<keyword evidence="16" id="KW-0333">Golgi apparatus</keyword>
<dbReference type="FunFam" id="1.20.58.60:FF:000084">
    <property type="entry name" value="microtubule-actin cross-linking factor 1 isoform X2"/>
    <property type="match status" value="1"/>
</dbReference>
<dbReference type="Ensembl" id="ENSMODT00000031048.3">
    <property type="protein sequence ID" value="ENSMODP00000029473.3"/>
    <property type="gene ID" value="ENSMODG00000017689.4"/>
</dbReference>
<evidence type="ECO:0000256" key="6">
    <source>
        <dbReference type="ARBA" id="ARBA00022475"/>
    </source>
</evidence>
<feature type="coiled-coil region" evidence="23">
    <location>
        <begin position="4058"/>
        <end position="4085"/>
    </location>
</feature>
<dbReference type="SMART" id="SM00150">
    <property type="entry name" value="SPEC"/>
    <property type="match status" value="34"/>
</dbReference>
<evidence type="ECO:0000256" key="1">
    <source>
        <dbReference type="ARBA" id="ARBA00004245"/>
    </source>
</evidence>
<comment type="similarity">
    <text evidence="4">Belongs to the plakin or cytolinker family.</text>
</comment>
<dbReference type="SMART" id="SM00033">
    <property type="entry name" value="CH"/>
    <property type="match status" value="2"/>
</dbReference>
<dbReference type="SUPFAM" id="SSF143575">
    <property type="entry name" value="GAS2 domain-like"/>
    <property type="match status" value="1"/>
</dbReference>
<dbReference type="FunFam" id="1.20.58.60:FF:000090">
    <property type="entry name" value="microtubule-actin cross-linking factor 1 isoform X2"/>
    <property type="match status" value="1"/>
</dbReference>
<keyword evidence="15" id="KW-0007">Acetylation</keyword>
<dbReference type="GO" id="GO:0005198">
    <property type="term" value="F:structural molecule activity"/>
    <property type="evidence" value="ECO:0000318"/>
    <property type="project" value="GO_Central"/>
</dbReference>
<feature type="coiled-coil region" evidence="23">
    <location>
        <begin position="2582"/>
        <end position="2616"/>
    </location>
</feature>
<dbReference type="FunFam" id="1.20.58.60:FF:000031">
    <property type="entry name" value="Microtubule-actin cross-linking factor 1"/>
    <property type="match status" value="1"/>
</dbReference>
<dbReference type="FunCoup" id="F6QJW9">
    <property type="interactions" value="649"/>
</dbReference>
<organism evidence="29 30">
    <name type="scientific">Monodelphis domestica</name>
    <name type="common">Gray short-tailed opossum</name>
    <dbReference type="NCBI Taxonomy" id="13616"/>
    <lineage>
        <taxon>Eukaryota</taxon>
        <taxon>Metazoa</taxon>
        <taxon>Chordata</taxon>
        <taxon>Craniata</taxon>
        <taxon>Vertebrata</taxon>
        <taxon>Euteleostomi</taxon>
        <taxon>Mammalia</taxon>
        <taxon>Metatheria</taxon>
        <taxon>Didelphimorphia</taxon>
        <taxon>Didelphidae</taxon>
        <taxon>Monodelphis</taxon>
    </lineage>
</organism>
<feature type="compositionally biased region" description="Low complexity" evidence="24">
    <location>
        <begin position="5192"/>
        <end position="5224"/>
    </location>
</feature>
<evidence type="ECO:0000256" key="16">
    <source>
        <dbReference type="ARBA" id="ARBA00023034"/>
    </source>
</evidence>
<evidence type="ECO:0000256" key="13">
    <source>
        <dbReference type="ARBA" id="ARBA00022737"/>
    </source>
</evidence>
<keyword evidence="6" id="KW-1003">Cell membrane</keyword>
<dbReference type="Gene3D" id="1.10.238.10">
    <property type="entry name" value="EF-hand"/>
    <property type="match status" value="1"/>
</dbReference>
<dbReference type="InterPro" id="IPR041573">
    <property type="entry name" value="Desmoplakin_Spectrin-like"/>
</dbReference>
<dbReference type="PANTHER" id="PTHR23169:SF25">
    <property type="entry name" value="MICROTUBULE-ACTIN CROSS-LINKING FACTOR 1, ISOFORMS 1_2_3_4_5"/>
    <property type="match status" value="1"/>
</dbReference>
<name>F6QJW9_MONDO</name>
<evidence type="ECO:0000256" key="3">
    <source>
        <dbReference type="ARBA" id="ARBA00004632"/>
    </source>
</evidence>
<dbReference type="GO" id="GO:0051893">
    <property type="term" value="P:regulation of focal adhesion assembly"/>
    <property type="evidence" value="ECO:0000318"/>
    <property type="project" value="GO_Central"/>
</dbReference>
<dbReference type="PROSITE" id="PS00019">
    <property type="entry name" value="ACTININ_1"/>
    <property type="match status" value="1"/>
</dbReference>
<dbReference type="InterPro" id="IPR001589">
    <property type="entry name" value="Actinin_actin-bd_CS"/>
</dbReference>
<dbReference type="GO" id="GO:0005509">
    <property type="term" value="F:calcium ion binding"/>
    <property type="evidence" value="ECO:0007669"/>
    <property type="project" value="InterPro"/>
</dbReference>
<evidence type="ECO:0000259" key="28">
    <source>
        <dbReference type="PROSITE" id="PS51460"/>
    </source>
</evidence>
<feature type="compositionally biased region" description="Polar residues" evidence="24">
    <location>
        <begin position="5304"/>
        <end position="5326"/>
    </location>
</feature>
<feature type="region of interest" description="Disordered" evidence="24">
    <location>
        <begin position="4923"/>
        <end position="4948"/>
    </location>
</feature>
<dbReference type="SUPFAM" id="SSF46966">
    <property type="entry name" value="Spectrin repeat"/>
    <property type="match status" value="29"/>
</dbReference>
<dbReference type="Pfam" id="PF21097">
    <property type="entry name" value="SR_plectin_7"/>
    <property type="match status" value="1"/>
</dbReference>
<dbReference type="FunFam" id="1.20.58.60:FF:000089">
    <property type="entry name" value="microtubule-actin cross-linking factor 1 isoform X9"/>
    <property type="match status" value="1"/>
</dbReference>
<dbReference type="FunFam" id="2.30.30.40:FF:000011">
    <property type="entry name" value="Microtubule-actin cross-linking factor 1"/>
    <property type="match status" value="1"/>
</dbReference>
<dbReference type="InterPro" id="IPR036872">
    <property type="entry name" value="CH_dom_sf"/>
</dbReference>
<reference evidence="29" key="3">
    <citation type="submission" date="2025-09" db="UniProtKB">
        <authorList>
            <consortium name="Ensembl"/>
        </authorList>
    </citation>
    <scope>IDENTIFICATION</scope>
</reference>
<dbReference type="HOGENOM" id="CLU_000015_0_1_1"/>
<dbReference type="FunFam" id="1.20.58.60:FF:000132">
    <property type="entry name" value="microtubule-actin cross-linking factor 1 isoform X9"/>
    <property type="match status" value="1"/>
</dbReference>
<dbReference type="GO" id="GO:0005737">
    <property type="term" value="C:cytoplasm"/>
    <property type="evidence" value="ECO:0000318"/>
    <property type="project" value="GO_Central"/>
</dbReference>
<dbReference type="InterPro" id="IPR001452">
    <property type="entry name" value="SH3_domain"/>
</dbReference>
<evidence type="ECO:0000256" key="24">
    <source>
        <dbReference type="SAM" id="MobiDB-lite"/>
    </source>
</evidence>
<keyword evidence="10" id="KW-0879">Wnt signaling pathway</keyword>
<evidence type="ECO:0000256" key="21">
    <source>
        <dbReference type="ARBA" id="ARBA00077393"/>
    </source>
</evidence>
<dbReference type="FunFam" id="1.20.58.60:FF:000167">
    <property type="entry name" value="microtubule-actin cross-linking factor 1 isoform X9"/>
    <property type="match status" value="1"/>
</dbReference>
<evidence type="ECO:0000256" key="5">
    <source>
        <dbReference type="ARBA" id="ARBA00022443"/>
    </source>
</evidence>
<dbReference type="CDD" id="cd21240">
    <property type="entry name" value="CH_MACF1_rpt2"/>
    <property type="match status" value="1"/>
</dbReference>
<evidence type="ECO:0000256" key="23">
    <source>
        <dbReference type="SAM" id="Coils"/>
    </source>
</evidence>
<dbReference type="CDD" id="cd21188">
    <property type="entry name" value="CH_PLEC-like_rpt1"/>
    <property type="match status" value="1"/>
</dbReference>
<dbReference type="FunFam" id="1.20.58.60:FF:000087">
    <property type="entry name" value="microtubule-actin cross-linking factor 1 isoform X2"/>
    <property type="match status" value="1"/>
</dbReference>
<feature type="compositionally biased region" description="Low complexity" evidence="24">
    <location>
        <begin position="5253"/>
        <end position="5262"/>
    </location>
</feature>
<dbReference type="FunFam" id="1.20.58.60:FF:000092">
    <property type="entry name" value="microtubule-actin cross-linking factor 1 isoform X2"/>
    <property type="match status" value="1"/>
</dbReference>
<evidence type="ECO:0000256" key="19">
    <source>
        <dbReference type="ARBA" id="ARBA00023212"/>
    </source>
</evidence>
<dbReference type="GO" id="GO:0016055">
    <property type="term" value="P:Wnt signaling pathway"/>
    <property type="evidence" value="ECO:0007669"/>
    <property type="project" value="UniProtKB-KW"/>
</dbReference>
<dbReference type="SMART" id="SM00243">
    <property type="entry name" value="GAS2"/>
    <property type="match status" value="1"/>
</dbReference>
<dbReference type="Pfam" id="PF00435">
    <property type="entry name" value="Spectrin"/>
    <property type="match status" value="20"/>
</dbReference>
<dbReference type="InterPro" id="IPR011992">
    <property type="entry name" value="EF-hand-dom_pair"/>
</dbReference>
<feature type="coiled-coil region" evidence="23">
    <location>
        <begin position="3032"/>
        <end position="3078"/>
    </location>
</feature>
<evidence type="ECO:0000256" key="17">
    <source>
        <dbReference type="ARBA" id="ARBA00023136"/>
    </source>
</evidence>
<dbReference type="FunFam" id="1.20.58.60:FF:000016">
    <property type="entry name" value="Microtubule-actin cross-linking factor 1"/>
    <property type="match status" value="1"/>
</dbReference>
<dbReference type="Proteomes" id="UP000002280">
    <property type="component" value="Chromosome 4"/>
</dbReference>
<feature type="coiled-coil region" evidence="23">
    <location>
        <begin position="1327"/>
        <end position="1357"/>
    </location>
</feature>
<dbReference type="Pfam" id="PF02187">
    <property type="entry name" value="GAS2"/>
    <property type="match status" value="1"/>
</dbReference>
<dbReference type="CDD" id="cd00051">
    <property type="entry name" value="EFh"/>
    <property type="match status" value="1"/>
</dbReference>
<keyword evidence="12" id="KW-0479">Metal-binding</keyword>
<dbReference type="FunFam" id="1.10.418.10:FF:000017">
    <property type="entry name" value="Microtubule-actin cross-linking factor 1"/>
    <property type="match status" value="1"/>
</dbReference>
<feature type="coiled-coil region" evidence="23">
    <location>
        <begin position="1446"/>
        <end position="1473"/>
    </location>
</feature>
<dbReference type="FunFam" id="1.20.58.60:FF:000061">
    <property type="entry name" value="microtubule-actin cross-linking factor 1 isoform X3"/>
    <property type="match status" value="1"/>
</dbReference>
<proteinExistence type="inferred from homology"/>
<dbReference type="InterPro" id="IPR049538">
    <property type="entry name" value="PCN-like_spectrin-like_rpt"/>
</dbReference>
<dbReference type="GO" id="GO:0030177">
    <property type="term" value="P:positive regulation of Wnt signaling pathway"/>
    <property type="evidence" value="ECO:0007669"/>
    <property type="project" value="UniProtKB-ARBA"/>
</dbReference>
<protein>
    <recommendedName>
        <fullName evidence="21">Actin cross-linking family 7</fullName>
    </recommendedName>
</protein>
<evidence type="ECO:0000256" key="10">
    <source>
        <dbReference type="ARBA" id="ARBA00022687"/>
    </source>
</evidence>
<dbReference type="InterPro" id="IPR043197">
    <property type="entry name" value="Plakin"/>
</dbReference>
<dbReference type="FunFam" id="1.20.58.60:FF:000108">
    <property type="entry name" value="microtubule-actin cross-linking factor 1 isoform X8"/>
    <property type="match status" value="1"/>
</dbReference>
<keyword evidence="18" id="KW-0009">Actin-binding</keyword>
<sequence length="5353" mass="611708">MDERDRVQKKTFTKWVNKHLMKVRKHINDLYEDLRDGHNLISLLEVLSGIKLPREKGRMRFHRLQNVQIALDFLKQRQVKLVNIRNDDITDGNPKLTLGLIWTIILHFQISDIYISGESGDMSAKEKLLLWTQKVTAGYTGIKCTNFSSCWSDGKMFNALIHRYRPDLVDMERVQIQSNRENLEQAFEVAERLGVTRLLDAEDVDVPSPDEKSVITYVSSIYDAFPKVPEGGEGISATEVDSRWQEYQNRVDSLIPWIKQHTMLMSEKSFPQNPVELKALYNQYIHFKETEILAKEREKGRIEELYKLLEVWIEFGRIKLPQGYHPNDVEEEWGKLIIEMLEREKLLRPAVERLELLLQIANKIQNGALRCEEKLTLAKNTLQADTAQVESGQPLQHEPDAIMYLQECEGLIRQLQVDLQILRDENYYQVEELAFRIMRLQDELVSWKLECTNLFFNTLEFVQPSTLTTTHLKTNPLTKGTHPPSTSWFRKPMTRAELVSISSSEDEGSLRFVYELLSWVEEMQMKLERAEWGNDLPSVELQLETQQHTHTSVEELGSSVKEARMYEGKMSQNFRASYTETLGKLETQYCKLMETSSFRLRNLQSLHKFVSKATTELIWLNEKEEEELAFDWSDNNPNITAKKNYFSELTMELDDKQDVFRSLQDTAELLSLENHPAKQTVEAYSAAIQSQWQWMKQLCLCVEHHVKENSTYFQFFSDAKDLETFLKNLQDSIKRKYSCDCNTSLSRLEDLLQDSMDEKEQLIHSKSSVASLVGRSKTIIQLKPRNPDHVLASTISIKAICDYRQIEITIYKNDECVLEDNSQRTKWKVISPTGNEAMVPSVCFLIPPPNTDAIEVANRVEQAYQKVMTLWHQLHMNTKSLISWHYLRKDIDLVQSWNLEKLRSLASAESHQVMENLQTHYEDFLQDSRDSSLFSVSDRLHLEEEVDSCKAHYQQLAESLENEDKDETVARTYISELTNIRLRLEDCEQRLIRRIQSPTGSRTDEDARQDNALRIAEQEHTQEDLQQLRTDFDNISMRCKTFLQQSPSGSSIPTLQSEFSLLVEKMTQVYGLSSVYLDKLKTIDVIVRDIQGAELLVKGYEIKLSQEEAVPADLSALQSHRAALEQWLKDVKDKNSVFLVLDEEIAKAKMVAEQLCRLMPERSLDLERCQERGSQLQERWHRVAAQIESRQSELESIQEVLRDYRSCHGALIQWIEETTAQQEVMKPGQAEDSRLLSEQLSQQTALVAEIERNQAKLDQCQKFSQQYSASVKDYELQLMTYRAFVESQQKSPGKRRRMLSSSDAITQEFMDLRTRYTALVTLTTQHVKYISDALRRLEEEEKVVEEEKQEHVEKVKDLLVWVSALARSPQGKAISSQGKELTDIEKAILEQQVLTEELATKKEQISEAIKTSQIFLAKHGHKLSDQEKEQISEQLKALKTTYQEMCDGSAQQIQQLQGQLAQKTEQKTLQEQKNTCHQKLEDLCAWVSQAEQTLTGHHVRGGSPEDLSTLQQKQDSVKDLQKDVQNRAISFANIIKDTEGFLEENQTKLNPHELSSLREKLLQAKEQSEALQERTRMAKKELEEAVTLALQQESEKTKAAKELEENKSKIDALLDWVASLESTSGLPKSSFPKLEDSPGGSLGNGITDTLDGYSEMSHAPEKLDQLYEGAKTRHQELLSQQQDFILATQAAQAFLDKYSHSLAPEEQQKLQQKLGDLKEQYSASLAQAETELKQMQALRDELQKFLRDHREFEDWLQQAEQELENVHKGGGDPAALQSLLLRQRSFSEDVISHKGDLRFVTMSGQKVLDTENSSRGGTEPSATRHLVTSKLDDATQRYTALHSKCNKLGSHLNMLLEHSQQFQSSADGLQAWIEECESKVNQLLSDPVASDPTVLQQQLTNTKQLQGGLAEHQVPVEKLQKAAEALLEMEGEPAPDPQHIQETTDSILGHFQSLSGRLEERADLLQKAIAQSQSVQEGLENLLQSIIEVEKSLEGEQVASLTSTAIQEALAINMKLKQDIVRQKSSLEATREMVTQFMETADGATATGLQGKLAEVSEQFSQLCQRQQEKESSLKKLLPQVEMFEHISEKLQQFLDSRARMLATGNQPDRDIAQFSQQIQELNLEMGEQQENLDALEHLVIDLSSCGFALDTSQHEERVQKLKKDFMGLQKSVQEREKETSSCQEQLDEFRKLVQALQKWLKESEGNMPVMESSMSTRDLQKQIEQLEALLDDWTSKGLQVEEINRKGLALENLIVEITAPETQSKTGSVLPSLGGSVGSVNGYHTCKDLTEIQCHMSDVSQQYEKLGGVLQERRDSLLAMLSSMQEVQEEASSLLQWLESKENALKAFDASSSPTKTETMRAQAECNKAFLAELEQNSPKIHKVKEALAGLLKKYPNSQEAKHWKEMEEELSSRWERANEVTAARQQKLEESANQLASFQAAETQLRPWLTEKELMMSVLGPLSIDPNMLNAQKQQVQFMLKEFEARKPQHEQLNQAAQGILTGPGDGSPSASQVQEELQNINNKWIELTDRLNSRSSQIDQTLVKSTQYQELLQNLSERVKAVGQQLNGQSAISTQPAAVKQQLEETSEIRSDLEQLDHEITDAQALCDELSTLIGEQYLKDELRKRLETVALPLKGLEDLAADRMNKLQTALASTQQFQQMFDELRTWLDDKQNQQAKAQPISAKLDRLHCQLQEQEEFQKSLNQRSGSYEVIIIEGESLLLSVHPGEEKKTLQSQLIELKSHWEELSKKAADRQSRLKDCLQKAQKYQWHVEDLIPWIEDCKAKMSDLQVTLDPVQLEAHLLRSKAMLTDVEKRRSLLEMLNSTADILINSSQTDEDDIRDEKAGINQNMDAITEELQAKTESLEEMTQRLKEFQDSYKNIEKKLDGAKHQLEIFDALGPQACSNKNLEKLRAQQEVLQALEPQVDYLKNFTQGLVEDAPQGSDASQLQHQAEVTEQDFMEVKERVNSSCVAMENKLEGIGQFHCRVREMFSQLADLDDELDSMRAIGRDIDSLQSQIEDVRLFLSKIQSLKLDIKASEGECRQMLEEEGSLDLLGLKRELEALSKQCGKLTERGKARQEQLELTLARVGDFYSKMKELNDMTTAAEEGEALQWVVGTEVDAINQQLADFKMFQKEQVDPLQMKLQQVNGLGQGLIQSAGKHCDVQGLEHDMEEINARWNTLNKKVAQRIAQLQEALLHCGKFQDALEPLLSWLADTEDLIANQKPPSAEYKVVKAQIQEQKLLQRLLDDRKATVDMLQAEGERIAQSAELADREKIISQLESLGRRWTELLSKAASRQKQLEDILVLAKQFHETAEPVSDFLSVTEKKLANSEPVGTQTAKIQQQIARHKALEEEIESRAADVQQAVRVGQSLSSLTYPAEQGVLAERLEALQARYSEVQERCCRKAALLEQAIANARLFGEDEVEVLNWLAEAEDKLSSVFVKDYRQDVLQKQHADHLALNEEIVNRKKTVDQAVKNGQALLKQTTGEEVLLIQEKLDGIKTRYADLTVSSSKALRTLEQARQLATKFQSTHDELTGWMSKVEEELMASGGQSPTGEQIPQFQQRQKELKKEVMEHRLVLDTVNEVSRALLELVPWRAREGLDKLVSDANDQYKLVSDTIGQRVDEIDAAIQRSQQYEQAADAELAWVAETKRKLMALGPIRLEQDQTTAQLQVQKAFSIDIIRHKDSMDELFSQRSEIFGSCGEEQKALLQEKTESLVQQYEAISQLNSERYARLERAQVLVNQFWETYEELSPWIEETQTLISQLPPPAIDHEQLKQQQEEMRQLRESIAEHKPHIDKLLKIGPQLKELNPNEGEMVQEKYQKAETTYARIKEEVRRRALALDEAVSQSAQISEFHDKMEPMLETLENLSSRLRIPPLIPAEVDKIRECLSDNKSTAMELEKLQPSFEALKRRGEELIGRSQGADKDLAAKEIQDKLDQMVFFWEDIKAQAEEREVKFLDVLELAEKFWYDMAALLATIKDTQDIVHDLESPGIDPSIIKQQVEAAETIKEETDGLHEELEFIRILGADLIFACGETEKPEVKKSIDEMNNAWENLNKTWRERLEKLEEAMQAAVQYQDTLQTMFDWLDNTVIKLCNMPPVGTDLNTVKDQLNEMKEFKMEVYQQQIEMEKLNHQGELMLKKATDETDRDIIREPLTELKHLWENLGEKIAHRQHKLEGALLALGQFQHALEELMSWLTHTEELLDAQRPINGDPKVIEVELAKHHVLKNDVLAHQATVDTVNKAGNELLESSAGDDDASSLRNRLETMNQCWESVLQKTEEREQQLQSTLQQAQGFHSEIEDFLLRLTRMENQLSSSKPTGGLPETAREQLDAHMELYDQLKGQEETYNQLLDKGRLMLLSRDDSGSGSKTEQSVTLLEQKWHVVSSKMEERKSKLEEVLNLATEFQNSLQEFINWLTLAEQSLNIAPPPSLILNTILLQIDEHKVFANEVNAHRDHIIELDQTGNQLKFLSQKQDVVLIKNLLVSVQSRWEKVVQRSVERGRSLDDARKRAKQFHEAWKKLIDWLEDAENHLDSELEISNDPDKIKLQLSRHKEFQKTLGGKQPVYDTTIRTGRALKEKTSLPDDVQKLDNCLGEVRDKWDTVCGKSVERQHKLEEALLFSGQFMDALQALVDWLYKVEPQLAEDQPVHGDLDLVMNLMDAHKVFQKELGKRTGTVQVLKRLGRELIENSRDDTTWVRVQLQELSTRWDTVCKLSVSKQTRLEHALKQAEEFRNAVHMLLEWLSEAEQTLRFRGALPDDTEALQSLIDVHKEFMKKVEEKRVDVNASVAMGEDILAMCHPDCVTTIKHWITIIRARFEEVLTWAKQHQQRLEAALSELIANAELLEELLAWIQWAETTLIQRDQEPTPQNIDRVKSLISEHQAFMEEMTRKQPDVDRVTKTYKRKAIEPTHAPFIEKSRSNRKSLGQTAPPPMPLLSQSEAKNPRIHQLSARWQQVWLLALERQRKLNDMLDRLEELKEFANFDFDVWRKKYMRWMNHKKSRVMDFFRRIDKDQDGKITRQEFIDGILASKFPTTKLEMTAVADIFDRDGDGYIDYYEFVAALHPNKDAYRPTTDADKIEDEVTRQVAQCKCAKRFQVEQIGENKYRFGDSQQLRLVRILRSTVMVRVGGGWMALDEFLVKNDPCRARGRTNIELREKFILPEGVSQGMTPFRSRGRRSKPSSRAASPTRSSSSASQSNHSCASMPSSPATPASGAKVMPSTGSKLKRPAFHSSRTSLTGDASNSSSPVSSSAKTNRADAKKTTSRPTSRAGSRTGSRASSRRGSDASDFDLLETQSACSDTSESSTAGGQGSSRRGLTKPSKIPTMSKKTATASPRTPGPKR</sequence>
<dbReference type="GO" id="GO:0032587">
    <property type="term" value="C:ruffle membrane"/>
    <property type="evidence" value="ECO:0007669"/>
    <property type="project" value="UniProtKB-SubCell"/>
</dbReference>
<dbReference type="FunFam" id="1.20.58.60:FF:000021">
    <property type="entry name" value="Microtubule-actin cross-linking factor 1"/>
    <property type="match status" value="1"/>
</dbReference>
<feature type="domain" description="EF-hand" evidence="27">
    <location>
        <begin position="5008"/>
        <end position="5043"/>
    </location>
</feature>
<evidence type="ECO:0000256" key="22">
    <source>
        <dbReference type="PROSITE-ProRule" id="PRU00192"/>
    </source>
</evidence>
<dbReference type="Gene3D" id="1.10.418.10">
    <property type="entry name" value="Calponin-like domain"/>
    <property type="match status" value="2"/>
</dbReference>
<dbReference type="GeneTree" id="ENSGT00940000155824"/>
<feature type="coiled-coil region" evidence="23">
    <location>
        <begin position="2112"/>
        <end position="2179"/>
    </location>
</feature>
<keyword evidence="14" id="KW-0106">Calcium</keyword>
<keyword evidence="23" id="KW-0175">Coiled coil</keyword>
<evidence type="ECO:0000256" key="2">
    <source>
        <dbReference type="ARBA" id="ARBA00004555"/>
    </source>
</evidence>
<evidence type="ECO:0000256" key="12">
    <source>
        <dbReference type="ARBA" id="ARBA00022723"/>
    </source>
</evidence>
<dbReference type="Pfam" id="PF00307">
    <property type="entry name" value="CH"/>
    <property type="match status" value="2"/>
</dbReference>
<dbReference type="Gene3D" id="3.30.920.20">
    <property type="entry name" value="Gas2-like domain"/>
    <property type="match status" value="1"/>
</dbReference>
<dbReference type="FunFam" id="1.20.58.60:FF:000025">
    <property type="entry name" value="microtubule-actin cross-linking factor 1"/>
    <property type="match status" value="1"/>
</dbReference>
<gene>
    <name evidence="29" type="primary">MACF1</name>
</gene>
<feature type="domain" description="SH3" evidence="25">
    <location>
        <begin position="792"/>
        <end position="849"/>
    </location>
</feature>
<feature type="domain" description="EF-hand" evidence="27">
    <location>
        <begin position="5044"/>
        <end position="5079"/>
    </location>
</feature>
<dbReference type="FunFam" id="1.20.58.60:FF:000095">
    <property type="entry name" value="microtubule-actin cross-linking factor 1 isoform X2"/>
    <property type="match status" value="1"/>
</dbReference>
<dbReference type="SUPFAM" id="SSF47576">
    <property type="entry name" value="Calponin-homology domain, CH-domain"/>
    <property type="match status" value="1"/>
</dbReference>
<dbReference type="InterPro" id="IPR001715">
    <property type="entry name" value="CH_dom"/>
</dbReference>
<reference evidence="29" key="2">
    <citation type="submission" date="2025-08" db="UniProtKB">
        <authorList>
            <consortium name="Ensembl"/>
        </authorList>
    </citation>
    <scope>IDENTIFICATION</scope>
</reference>
<dbReference type="FunFam" id="1.20.58.60:FF:000012">
    <property type="entry name" value="Microtubule-actin cross-linking factor 1"/>
    <property type="match status" value="1"/>
</dbReference>
<dbReference type="Pfam" id="PF13499">
    <property type="entry name" value="EF-hand_7"/>
    <property type="match status" value="1"/>
</dbReference>
<evidence type="ECO:0000256" key="14">
    <source>
        <dbReference type="ARBA" id="ARBA00022837"/>
    </source>
</evidence>
<dbReference type="Gene3D" id="1.20.58.60">
    <property type="match status" value="33"/>
</dbReference>
<dbReference type="FunFam" id="1.20.58.60:FF:000010">
    <property type="entry name" value="plectin isoform X2"/>
    <property type="match status" value="1"/>
</dbReference>
<dbReference type="FunFam" id="3.30.920.20:FF:000001">
    <property type="entry name" value="Microtubule-actin cross-linking factor 1"/>
    <property type="match status" value="1"/>
</dbReference>
<dbReference type="InterPro" id="IPR036534">
    <property type="entry name" value="GAR_dom_sf"/>
</dbReference>
<dbReference type="Pfam" id="PF18373">
    <property type="entry name" value="Spectrin_2"/>
    <property type="match status" value="1"/>
</dbReference>
<dbReference type="FunFam" id="1.20.58.60:FF:000234">
    <property type="entry name" value="microtubule-actin cross-linking factor 1 isoform X6"/>
    <property type="match status" value="1"/>
</dbReference>
<dbReference type="Gene3D" id="2.30.30.40">
    <property type="entry name" value="SH3 Domains"/>
    <property type="match status" value="1"/>
</dbReference>
<dbReference type="PROSITE" id="PS00020">
    <property type="entry name" value="ACTININ_2"/>
    <property type="match status" value="1"/>
</dbReference>
<evidence type="ECO:0000256" key="4">
    <source>
        <dbReference type="ARBA" id="ARBA00009109"/>
    </source>
</evidence>
<dbReference type="GO" id="GO:0005874">
    <property type="term" value="C:microtubule"/>
    <property type="evidence" value="ECO:0000318"/>
    <property type="project" value="GO_Central"/>
</dbReference>
<dbReference type="FunFam" id="1.20.58.60:FF:000127">
    <property type="entry name" value="microtubule-actin cross-linking factor 1 isoform X9"/>
    <property type="match status" value="1"/>
</dbReference>
<evidence type="ECO:0000256" key="8">
    <source>
        <dbReference type="ARBA" id="ARBA00022553"/>
    </source>
</evidence>
<dbReference type="PROSITE" id="PS50002">
    <property type="entry name" value="SH3"/>
    <property type="match status" value="1"/>
</dbReference>
<dbReference type="FunFam" id="1.20.58.60:FF:000097">
    <property type="entry name" value="microtubule-actin cross-linking factor 1 isoform X2"/>
    <property type="match status" value="1"/>
</dbReference>
<evidence type="ECO:0000256" key="7">
    <source>
        <dbReference type="ARBA" id="ARBA00022490"/>
    </source>
</evidence>
<comment type="subcellular location">
    <subcellularLocation>
        <location evidence="3">Cell projection</location>
        <location evidence="3">Ruffle membrane</location>
    </subcellularLocation>
    <subcellularLocation>
        <location evidence="1">Cytoplasm</location>
        <location evidence="1">Cytoskeleton</location>
    </subcellularLocation>
    <subcellularLocation>
        <location evidence="2">Golgi apparatus</location>
    </subcellularLocation>
</comment>
<accession>F6QJW9</accession>
<dbReference type="FunFam" id="1.20.58.60:FF:000022">
    <property type="entry name" value="Microtubule-actin cross-linking factor 1"/>
    <property type="match status" value="1"/>
</dbReference>
<feature type="region of interest" description="Disordered" evidence="24">
    <location>
        <begin position="5176"/>
        <end position="5353"/>
    </location>
</feature>
<feature type="coiled-coil region" evidence="23">
    <location>
        <begin position="1554"/>
        <end position="1585"/>
    </location>
</feature>
<feature type="domain" description="Calponin-homology (CH)" evidence="26">
    <location>
        <begin position="6"/>
        <end position="109"/>
    </location>
</feature>
<dbReference type="InterPro" id="IPR018159">
    <property type="entry name" value="Spectrin/alpha-actinin"/>
</dbReference>
<dbReference type="Bgee" id="ENSMODG00000017689">
    <property type="expression patterns" value="Expressed in lung and 17 other cell types or tissues"/>
</dbReference>
<evidence type="ECO:0000256" key="9">
    <source>
        <dbReference type="ARBA" id="ARBA00022614"/>
    </source>
</evidence>
<feature type="compositionally biased region" description="Low complexity" evidence="24">
    <location>
        <begin position="5275"/>
        <end position="5289"/>
    </location>
</feature>
<dbReference type="SMART" id="SM01129">
    <property type="entry name" value="DELLA"/>
    <property type="match status" value="1"/>
</dbReference>
<dbReference type="GO" id="GO:0003779">
    <property type="term" value="F:actin binding"/>
    <property type="evidence" value="ECO:0007669"/>
    <property type="project" value="UniProtKB-KW"/>
</dbReference>
<evidence type="ECO:0000313" key="30">
    <source>
        <dbReference type="Proteomes" id="UP000002280"/>
    </source>
</evidence>
<dbReference type="Pfam" id="PF21019">
    <property type="entry name" value="Spectrin_3"/>
    <property type="match status" value="1"/>
</dbReference>
<dbReference type="GO" id="GO:0045104">
    <property type="term" value="P:intermediate filament cytoskeleton organization"/>
    <property type="evidence" value="ECO:0000318"/>
    <property type="project" value="GO_Central"/>
</dbReference>
<evidence type="ECO:0000256" key="20">
    <source>
        <dbReference type="ARBA" id="ARBA00023273"/>
    </source>
</evidence>